<evidence type="ECO:0000256" key="8">
    <source>
        <dbReference type="ARBA" id="ARBA00022840"/>
    </source>
</evidence>
<evidence type="ECO:0000256" key="4">
    <source>
        <dbReference type="ARBA" id="ARBA00022490"/>
    </source>
</evidence>
<dbReference type="Pfam" id="PF01225">
    <property type="entry name" value="Mur_ligase"/>
    <property type="match status" value="1"/>
</dbReference>
<evidence type="ECO:0000259" key="16">
    <source>
        <dbReference type="Pfam" id="PF01225"/>
    </source>
</evidence>
<keyword evidence="4 14" id="KW-0963">Cytoplasm</keyword>
<dbReference type="Pfam" id="PF08245">
    <property type="entry name" value="Mur_ligase_M"/>
    <property type="match status" value="1"/>
</dbReference>
<dbReference type="Gene3D" id="3.40.1190.10">
    <property type="entry name" value="Mur-like, catalytic domain"/>
    <property type="match status" value="1"/>
</dbReference>
<comment type="subcellular location">
    <subcellularLocation>
        <location evidence="1 14">Cytoplasm</location>
    </subcellularLocation>
</comment>
<evidence type="ECO:0000313" key="19">
    <source>
        <dbReference type="EMBL" id="PIS06161.1"/>
    </source>
</evidence>
<dbReference type="HAMAP" id="MF_00046">
    <property type="entry name" value="MurC"/>
    <property type="match status" value="1"/>
</dbReference>
<dbReference type="InterPro" id="IPR036615">
    <property type="entry name" value="Mur_ligase_C_dom_sf"/>
</dbReference>
<feature type="domain" description="Mur ligase N-terminal catalytic" evidence="16">
    <location>
        <begin position="12"/>
        <end position="111"/>
    </location>
</feature>
<proteinExistence type="inferred from homology"/>
<dbReference type="UniPathway" id="UPA00219"/>
<dbReference type="Gene3D" id="3.90.190.20">
    <property type="entry name" value="Mur ligase, C-terminal domain"/>
    <property type="match status" value="1"/>
</dbReference>
<sequence length="456" mass="50598">MLQMIDLSKIKKVYFIGVGGIGISATARILKQIGKEVSGSDVVGSEITDQLQSEGIEIFIPQSANNLSKDVDLVVYTVAIGVDNPEKKQADELGIKQITYPQLLGLLMNDKIGIGVSGTDGKTTTTAMLGKVFMEADLDPTIVVGSKVSYLGGNSRIGSSAYFIFESDEYKKAFHNYYPKIAVITNVRADHLDVYKDLVDIKQAFNFYLKRVPVDGLIVVNNDDVNSMDVLLDSQARIITYGINNKSDVMATDIKLEPGQQKFKLLFRNDILGEVVLNIPGQYNIYNALAAIAVSLDYGIDFGIIKKSLDEFVGAWRRFEKLGISGDTEIITDYAHTPEGLRQLIEGSKNFYPGSKILFVFQPHQYNRTKNFFDEFVLALQTDKNILLTDIFYVEGRENPDDFDISSKLLAEKSGVIYSGNLKQTASEIKRKINDFDVIILIGAGDIYNLAKNILK</sequence>
<dbReference type="PANTHER" id="PTHR43445:SF3">
    <property type="entry name" value="UDP-N-ACETYLMURAMATE--L-ALANINE LIGASE"/>
    <property type="match status" value="1"/>
</dbReference>
<dbReference type="GO" id="GO:0008360">
    <property type="term" value="P:regulation of cell shape"/>
    <property type="evidence" value="ECO:0007669"/>
    <property type="project" value="UniProtKB-KW"/>
</dbReference>
<organism evidence="19 20">
    <name type="scientific">Candidatus Buchananbacteria bacterium CG10_big_fil_rev_8_21_14_0_10_33_19</name>
    <dbReference type="NCBI Taxonomy" id="1974525"/>
    <lineage>
        <taxon>Bacteria</taxon>
        <taxon>Candidatus Buchananiibacteriota</taxon>
    </lineage>
</organism>
<dbReference type="GO" id="GO:0071555">
    <property type="term" value="P:cell wall organization"/>
    <property type="evidence" value="ECO:0007669"/>
    <property type="project" value="UniProtKB-KW"/>
</dbReference>
<evidence type="ECO:0000256" key="7">
    <source>
        <dbReference type="ARBA" id="ARBA00022741"/>
    </source>
</evidence>
<dbReference type="InterPro" id="IPR036565">
    <property type="entry name" value="Mur-like_cat_sf"/>
</dbReference>
<dbReference type="EMBL" id="PEZY01000005">
    <property type="protein sequence ID" value="PIS06161.1"/>
    <property type="molecule type" value="Genomic_DNA"/>
</dbReference>
<keyword evidence="10 14" id="KW-0573">Peptidoglycan synthesis</keyword>
<dbReference type="Gene3D" id="3.40.50.720">
    <property type="entry name" value="NAD(P)-binding Rossmann-like Domain"/>
    <property type="match status" value="1"/>
</dbReference>
<feature type="domain" description="Mur ligase C-terminal" evidence="17">
    <location>
        <begin position="317"/>
        <end position="445"/>
    </location>
</feature>
<dbReference type="AlphaFoldDB" id="A0A2H0W6D2"/>
<keyword evidence="8 14" id="KW-0067">ATP-binding</keyword>
<evidence type="ECO:0000256" key="12">
    <source>
        <dbReference type="ARBA" id="ARBA00023316"/>
    </source>
</evidence>
<dbReference type="GO" id="GO:0009252">
    <property type="term" value="P:peptidoglycan biosynthetic process"/>
    <property type="evidence" value="ECO:0007669"/>
    <property type="project" value="UniProtKB-UniRule"/>
</dbReference>
<keyword evidence="9 14" id="KW-0133">Cell shape</keyword>
<reference evidence="20" key="1">
    <citation type="submission" date="2017-09" db="EMBL/GenBank/DDBJ databases">
        <title>Depth-based differentiation of microbial function through sediment-hosted aquifers and enrichment of novel symbionts in the deep terrestrial subsurface.</title>
        <authorList>
            <person name="Probst A.J."/>
            <person name="Ladd B."/>
            <person name="Jarett J.K."/>
            <person name="Geller-Mcgrath D.E."/>
            <person name="Sieber C.M.K."/>
            <person name="Emerson J.B."/>
            <person name="Anantharaman K."/>
            <person name="Thomas B.C."/>
            <person name="Malmstrom R."/>
            <person name="Stieglmeier M."/>
            <person name="Klingl A."/>
            <person name="Woyke T."/>
            <person name="Ryan C.M."/>
            <person name="Banfield J.F."/>
        </authorList>
    </citation>
    <scope>NUCLEOTIDE SEQUENCE [LARGE SCALE GENOMIC DNA]</scope>
</reference>
<keyword evidence="15" id="KW-0812">Transmembrane</keyword>
<keyword evidence="15" id="KW-0472">Membrane</keyword>
<dbReference type="SUPFAM" id="SSF53244">
    <property type="entry name" value="MurD-like peptide ligases, peptide-binding domain"/>
    <property type="match status" value="1"/>
</dbReference>
<evidence type="ECO:0000259" key="17">
    <source>
        <dbReference type="Pfam" id="PF02875"/>
    </source>
</evidence>
<evidence type="ECO:0000256" key="10">
    <source>
        <dbReference type="ARBA" id="ARBA00022984"/>
    </source>
</evidence>
<keyword evidence="12 14" id="KW-0961">Cell wall biogenesis/degradation</keyword>
<evidence type="ECO:0000256" key="9">
    <source>
        <dbReference type="ARBA" id="ARBA00022960"/>
    </source>
</evidence>
<keyword evidence="5 14" id="KW-0436">Ligase</keyword>
<dbReference type="InterPro" id="IPR004101">
    <property type="entry name" value="Mur_ligase_C"/>
</dbReference>
<evidence type="ECO:0000256" key="15">
    <source>
        <dbReference type="SAM" id="Phobius"/>
    </source>
</evidence>
<feature type="transmembrane region" description="Helical" evidence="15">
    <location>
        <begin position="12"/>
        <end position="30"/>
    </location>
</feature>
<comment type="similarity">
    <text evidence="14">Belongs to the MurCDEF family.</text>
</comment>
<evidence type="ECO:0000256" key="2">
    <source>
        <dbReference type="ARBA" id="ARBA00004752"/>
    </source>
</evidence>
<dbReference type="GO" id="GO:0051301">
    <property type="term" value="P:cell division"/>
    <property type="evidence" value="ECO:0007669"/>
    <property type="project" value="UniProtKB-KW"/>
</dbReference>
<evidence type="ECO:0000256" key="1">
    <source>
        <dbReference type="ARBA" id="ARBA00004496"/>
    </source>
</evidence>
<comment type="catalytic activity">
    <reaction evidence="13 14">
        <text>UDP-N-acetyl-alpha-D-muramate + L-alanine + ATP = UDP-N-acetyl-alpha-D-muramoyl-L-alanine + ADP + phosphate + H(+)</text>
        <dbReference type="Rhea" id="RHEA:23372"/>
        <dbReference type="ChEBI" id="CHEBI:15378"/>
        <dbReference type="ChEBI" id="CHEBI:30616"/>
        <dbReference type="ChEBI" id="CHEBI:43474"/>
        <dbReference type="ChEBI" id="CHEBI:57972"/>
        <dbReference type="ChEBI" id="CHEBI:70757"/>
        <dbReference type="ChEBI" id="CHEBI:83898"/>
        <dbReference type="ChEBI" id="CHEBI:456216"/>
        <dbReference type="EC" id="6.3.2.8"/>
    </reaction>
</comment>
<keyword evidence="7 14" id="KW-0547">Nucleotide-binding</keyword>
<dbReference type="GO" id="GO:0008763">
    <property type="term" value="F:UDP-N-acetylmuramate-L-alanine ligase activity"/>
    <property type="evidence" value="ECO:0007669"/>
    <property type="project" value="UniProtKB-UniRule"/>
</dbReference>
<comment type="caution">
    <text evidence="19">The sequence shown here is derived from an EMBL/GenBank/DDBJ whole genome shotgun (WGS) entry which is preliminary data.</text>
</comment>
<keyword evidence="11 14" id="KW-0131">Cell cycle</keyword>
<feature type="domain" description="Mur ligase central" evidence="18">
    <location>
        <begin position="116"/>
        <end position="294"/>
    </location>
</feature>
<dbReference type="PANTHER" id="PTHR43445">
    <property type="entry name" value="UDP-N-ACETYLMURAMATE--L-ALANINE LIGASE-RELATED"/>
    <property type="match status" value="1"/>
</dbReference>
<gene>
    <name evidence="14 19" type="primary">murC</name>
    <name evidence="19" type="ORF">COT80_01150</name>
</gene>
<dbReference type="InterPro" id="IPR000713">
    <property type="entry name" value="Mur_ligase_N"/>
</dbReference>
<evidence type="ECO:0000256" key="11">
    <source>
        <dbReference type="ARBA" id="ARBA00023306"/>
    </source>
</evidence>
<dbReference type="Proteomes" id="UP000229056">
    <property type="component" value="Unassembled WGS sequence"/>
</dbReference>
<protein>
    <recommendedName>
        <fullName evidence="3 14">UDP-N-acetylmuramate--L-alanine ligase</fullName>
        <ecNumber evidence="3 14">6.3.2.8</ecNumber>
    </recommendedName>
    <alternativeName>
        <fullName evidence="14">UDP-N-acetylmuramoyl-L-alanine synthetase</fullName>
    </alternativeName>
</protein>
<comment type="function">
    <text evidence="14">Cell wall formation.</text>
</comment>
<name>A0A2H0W6D2_9BACT</name>
<evidence type="ECO:0000256" key="5">
    <source>
        <dbReference type="ARBA" id="ARBA00022598"/>
    </source>
</evidence>
<evidence type="ECO:0000256" key="13">
    <source>
        <dbReference type="ARBA" id="ARBA00047833"/>
    </source>
</evidence>
<evidence type="ECO:0000256" key="3">
    <source>
        <dbReference type="ARBA" id="ARBA00012211"/>
    </source>
</evidence>
<evidence type="ECO:0000256" key="14">
    <source>
        <dbReference type="HAMAP-Rule" id="MF_00046"/>
    </source>
</evidence>
<keyword evidence="6 14" id="KW-0132">Cell division</keyword>
<dbReference type="InterPro" id="IPR005758">
    <property type="entry name" value="UDP-N-AcMur_Ala_ligase_MurC"/>
</dbReference>
<dbReference type="GO" id="GO:0005737">
    <property type="term" value="C:cytoplasm"/>
    <property type="evidence" value="ECO:0007669"/>
    <property type="project" value="UniProtKB-SubCell"/>
</dbReference>
<dbReference type="InterPro" id="IPR050061">
    <property type="entry name" value="MurCDEF_pg_biosynth"/>
</dbReference>
<accession>A0A2H0W6D2</accession>
<dbReference type="Pfam" id="PF02875">
    <property type="entry name" value="Mur_ligase_C"/>
    <property type="match status" value="1"/>
</dbReference>
<dbReference type="SUPFAM" id="SSF53623">
    <property type="entry name" value="MurD-like peptide ligases, catalytic domain"/>
    <property type="match status" value="1"/>
</dbReference>
<dbReference type="EC" id="6.3.2.8" evidence="3 14"/>
<keyword evidence="15" id="KW-1133">Transmembrane helix</keyword>
<evidence type="ECO:0000256" key="6">
    <source>
        <dbReference type="ARBA" id="ARBA00022618"/>
    </source>
</evidence>
<dbReference type="InterPro" id="IPR013221">
    <property type="entry name" value="Mur_ligase_cen"/>
</dbReference>
<feature type="binding site" evidence="14">
    <location>
        <begin position="118"/>
        <end position="124"/>
    </location>
    <ligand>
        <name>ATP</name>
        <dbReference type="ChEBI" id="CHEBI:30616"/>
    </ligand>
</feature>
<dbReference type="NCBIfam" id="TIGR01082">
    <property type="entry name" value="murC"/>
    <property type="match status" value="1"/>
</dbReference>
<evidence type="ECO:0000259" key="18">
    <source>
        <dbReference type="Pfam" id="PF08245"/>
    </source>
</evidence>
<evidence type="ECO:0000313" key="20">
    <source>
        <dbReference type="Proteomes" id="UP000229056"/>
    </source>
</evidence>
<dbReference type="SUPFAM" id="SSF51984">
    <property type="entry name" value="MurCD N-terminal domain"/>
    <property type="match status" value="1"/>
</dbReference>
<dbReference type="GO" id="GO:0005524">
    <property type="term" value="F:ATP binding"/>
    <property type="evidence" value="ECO:0007669"/>
    <property type="project" value="UniProtKB-UniRule"/>
</dbReference>
<comment type="pathway">
    <text evidence="2 14">Cell wall biogenesis; peptidoglycan biosynthesis.</text>
</comment>